<dbReference type="Gene3D" id="3.30.1300.10">
    <property type="entry name" value="Pantoate-beta-alanine ligase, C-terminal domain"/>
    <property type="match status" value="1"/>
</dbReference>
<evidence type="ECO:0000256" key="5">
    <source>
        <dbReference type="ARBA" id="ARBA00022741"/>
    </source>
</evidence>
<feature type="binding site" evidence="8">
    <location>
        <position position="159"/>
    </location>
    <ligand>
        <name>(R)-pantoate</name>
        <dbReference type="ChEBI" id="CHEBI:15980"/>
    </ligand>
</feature>
<dbReference type="AlphaFoldDB" id="A0A4R8HG03"/>
<comment type="subunit">
    <text evidence="8">Homodimer.</text>
</comment>
<keyword evidence="8" id="KW-0963">Cytoplasm</keyword>
<dbReference type="InterPro" id="IPR042176">
    <property type="entry name" value="Pantoate_ligase_C"/>
</dbReference>
<keyword evidence="6 8" id="KW-0067">ATP-binding</keyword>
<keyword evidence="5 8" id="KW-0547">Nucleotide-binding</keyword>
<dbReference type="InterPro" id="IPR014729">
    <property type="entry name" value="Rossmann-like_a/b/a_fold"/>
</dbReference>
<keyword evidence="3 8" id="KW-0436">Ligase</keyword>
<dbReference type="PANTHER" id="PTHR21299:SF1">
    <property type="entry name" value="PANTOATE--BETA-ALANINE LIGASE"/>
    <property type="match status" value="1"/>
</dbReference>
<dbReference type="PANTHER" id="PTHR21299">
    <property type="entry name" value="CYTIDYLATE KINASE/PANTOATE-BETA-ALANINE LIGASE"/>
    <property type="match status" value="1"/>
</dbReference>
<evidence type="ECO:0000256" key="6">
    <source>
        <dbReference type="ARBA" id="ARBA00022840"/>
    </source>
</evidence>
<dbReference type="InterPro" id="IPR004821">
    <property type="entry name" value="Cyt_trans-like"/>
</dbReference>
<dbReference type="UniPathway" id="UPA00028">
    <property type="reaction ID" value="UER00005"/>
</dbReference>
<accession>A0A4R8HG03</accession>
<dbReference type="NCBIfam" id="TIGR00018">
    <property type="entry name" value="panC"/>
    <property type="match status" value="1"/>
</dbReference>
<proteinExistence type="inferred from homology"/>
<evidence type="ECO:0000313" key="10">
    <source>
        <dbReference type="Proteomes" id="UP000295832"/>
    </source>
</evidence>
<comment type="catalytic activity">
    <reaction evidence="7 8">
        <text>(R)-pantoate + beta-alanine + ATP = (R)-pantothenate + AMP + diphosphate + H(+)</text>
        <dbReference type="Rhea" id="RHEA:10912"/>
        <dbReference type="ChEBI" id="CHEBI:15378"/>
        <dbReference type="ChEBI" id="CHEBI:15980"/>
        <dbReference type="ChEBI" id="CHEBI:29032"/>
        <dbReference type="ChEBI" id="CHEBI:30616"/>
        <dbReference type="ChEBI" id="CHEBI:33019"/>
        <dbReference type="ChEBI" id="CHEBI:57966"/>
        <dbReference type="ChEBI" id="CHEBI:456215"/>
        <dbReference type="EC" id="6.3.2.1"/>
    </reaction>
</comment>
<organism evidence="9 10">
    <name type="scientific">Orenia marismortui</name>
    <dbReference type="NCBI Taxonomy" id="46469"/>
    <lineage>
        <taxon>Bacteria</taxon>
        <taxon>Bacillati</taxon>
        <taxon>Bacillota</taxon>
        <taxon>Clostridia</taxon>
        <taxon>Halanaerobiales</taxon>
        <taxon>Halobacteroidaceae</taxon>
        <taxon>Orenia</taxon>
    </lineage>
</organism>
<dbReference type="Gene3D" id="3.40.50.620">
    <property type="entry name" value="HUPs"/>
    <property type="match status" value="1"/>
</dbReference>
<feature type="binding site" evidence="8">
    <location>
        <position position="67"/>
    </location>
    <ligand>
        <name>(R)-pantoate</name>
        <dbReference type="ChEBI" id="CHEBI:15980"/>
    </ligand>
</feature>
<dbReference type="FunFam" id="3.30.1300.10:FF:000001">
    <property type="entry name" value="Pantothenate synthetase"/>
    <property type="match status" value="1"/>
</dbReference>
<evidence type="ECO:0000256" key="1">
    <source>
        <dbReference type="ARBA" id="ARBA00004990"/>
    </source>
</evidence>
<reference evidence="9 10" key="1">
    <citation type="submission" date="2019-03" db="EMBL/GenBank/DDBJ databases">
        <title>Subsurface microbial communities from deep shales in Ohio and West Virginia, USA.</title>
        <authorList>
            <person name="Wrighton K."/>
        </authorList>
    </citation>
    <scope>NUCLEOTIDE SEQUENCE [LARGE SCALE GENOMIC DNA]</scope>
    <source>
        <strain evidence="9 10">MSL 6dP</strain>
    </source>
</reference>
<dbReference type="GO" id="GO:0004592">
    <property type="term" value="F:pantoate-beta-alanine ligase activity"/>
    <property type="evidence" value="ECO:0007669"/>
    <property type="project" value="UniProtKB-UniRule"/>
</dbReference>
<evidence type="ECO:0000256" key="2">
    <source>
        <dbReference type="ARBA" id="ARBA00009256"/>
    </source>
</evidence>
<evidence type="ECO:0000256" key="3">
    <source>
        <dbReference type="ARBA" id="ARBA00022598"/>
    </source>
</evidence>
<gene>
    <name evidence="8" type="primary">panC</name>
    <name evidence="9" type="ORF">C7959_10111</name>
</gene>
<evidence type="ECO:0000313" key="9">
    <source>
        <dbReference type="EMBL" id="TDX59125.1"/>
    </source>
</evidence>
<feature type="binding site" evidence="8">
    <location>
        <position position="67"/>
    </location>
    <ligand>
        <name>beta-alanine</name>
        <dbReference type="ChEBI" id="CHEBI:57966"/>
    </ligand>
</feature>
<dbReference type="EC" id="6.3.2.1" evidence="8"/>
<comment type="pathway">
    <text evidence="1 8">Cofactor biosynthesis; (R)-pantothenate biosynthesis; (R)-pantothenate from (R)-pantoate and beta-alanine: step 1/1.</text>
</comment>
<comment type="caution">
    <text evidence="9">The sequence shown here is derived from an EMBL/GenBank/DDBJ whole genome shotgun (WGS) entry which is preliminary data.</text>
</comment>
<evidence type="ECO:0000256" key="4">
    <source>
        <dbReference type="ARBA" id="ARBA00022655"/>
    </source>
</evidence>
<dbReference type="Proteomes" id="UP000295832">
    <property type="component" value="Unassembled WGS sequence"/>
</dbReference>
<dbReference type="STRING" id="926561.GCA_000379025_01043"/>
<feature type="binding site" evidence="8">
    <location>
        <position position="182"/>
    </location>
    <ligand>
        <name>ATP</name>
        <dbReference type="ChEBI" id="CHEBI:30616"/>
    </ligand>
</feature>
<sequence>MEGEEQMKIFNKISELRDYVKERRKESKSIALVPTMGYLHQGHLTLMKKAKEDTDIVIASIFVNPTQFGPTEDYEAYPRDLERDVNLAKEVGVDIMFAPETEEIYLKDELTTVTVDSLNERLCGASRPGHFDGVCTIVSKLFNILNPDQAYFGQKDAQQVLIIKKMVDDLNFDIEIVTVPIVREEDGLAMSSRNKYLNKEERKAALVLYSSLKLAKKLIASGERNANLIKEEMISLINQEDLAEIDYVKIVKQSNLEEINEIEGQILIALAVYIGQTRLIDNLMLEVEK</sequence>
<protein>
    <recommendedName>
        <fullName evidence="8">Pantothenate synthetase</fullName>
        <shortName evidence="8">PS</shortName>
        <ecNumber evidence="8">6.3.2.1</ecNumber>
    </recommendedName>
    <alternativeName>
        <fullName evidence="8">Pantoate--beta-alanine ligase</fullName>
    </alternativeName>
    <alternativeName>
        <fullName evidence="8">Pantoate-activating enzyme</fullName>
    </alternativeName>
</protein>
<dbReference type="CDD" id="cd00560">
    <property type="entry name" value="PanC"/>
    <property type="match status" value="1"/>
</dbReference>
<dbReference type="GO" id="GO:0005524">
    <property type="term" value="F:ATP binding"/>
    <property type="evidence" value="ECO:0007669"/>
    <property type="project" value="UniProtKB-KW"/>
</dbReference>
<comment type="similarity">
    <text evidence="2 8">Belongs to the pantothenate synthetase family.</text>
</comment>
<dbReference type="InterPro" id="IPR003721">
    <property type="entry name" value="Pantoate_ligase"/>
</dbReference>
<keyword evidence="4 8" id="KW-0566">Pantothenate biosynthesis</keyword>
<feature type="binding site" evidence="8">
    <location>
        <begin position="190"/>
        <end position="193"/>
    </location>
    <ligand>
        <name>ATP</name>
        <dbReference type="ChEBI" id="CHEBI:30616"/>
    </ligand>
</feature>
<dbReference type="NCBIfam" id="TIGR00125">
    <property type="entry name" value="cyt_tran_rel"/>
    <property type="match status" value="1"/>
</dbReference>
<comment type="miscellaneous">
    <text evidence="8">The reaction proceeds by a bi uni uni bi ping pong mechanism.</text>
</comment>
<feature type="active site" description="Proton donor" evidence="8">
    <location>
        <position position="43"/>
    </location>
</feature>
<dbReference type="SUPFAM" id="SSF52374">
    <property type="entry name" value="Nucleotidylyl transferase"/>
    <property type="match status" value="1"/>
</dbReference>
<dbReference type="GO" id="GO:0015940">
    <property type="term" value="P:pantothenate biosynthetic process"/>
    <property type="evidence" value="ECO:0007669"/>
    <property type="project" value="UniProtKB-UniRule"/>
</dbReference>
<evidence type="ECO:0000256" key="8">
    <source>
        <dbReference type="HAMAP-Rule" id="MF_00158"/>
    </source>
</evidence>
<keyword evidence="10" id="KW-1185">Reference proteome</keyword>
<dbReference type="EMBL" id="SOEG01000001">
    <property type="protein sequence ID" value="TDX59125.1"/>
    <property type="molecule type" value="Genomic_DNA"/>
</dbReference>
<dbReference type="Pfam" id="PF02569">
    <property type="entry name" value="Pantoate_ligase"/>
    <property type="match status" value="1"/>
</dbReference>
<dbReference type="HAMAP" id="MF_00158">
    <property type="entry name" value="PanC"/>
    <property type="match status" value="1"/>
</dbReference>
<dbReference type="FunFam" id="3.40.50.620:FF:000013">
    <property type="entry name" value="Pantothenate synthetase"/>
    <property type="match status" value="1"/>
</dbReference>
<feature type="binding site" evidence="8">
    <location>
        <begin position="153"/>
        <end position="156"/>
    </location>
    <ligand>
        <name>ATP</name>
        <dbReference type="ChEBI" id="CHEBI:30616"/>
    </ligand>
</feature>
<evidence type="ECO:0000256" key="7">
    <source>
        <dbReference type="ARBA" id="ARBA00048258"/>
    </source>
</evidence>
<dbReference type="GO" id="GO:0005829">
    <property type="term" value="C:cytosol"/>
    <property type="evidence" value="ECO:0007669"/>
    <property type="project" value="TreeGrafter"/>
</dbReference>
<comment type="function">
    <text evidence="8">Catalyzes the condensation of pantoate with beta-alanine in an ATP-dependent reaction via a pantoyl-adenylate intermediate.</text>
</comment>
<comment type="subcellular location">
    <subcellularLocation>
        <location evidence="8">Cytoplasm</location>
    </subcellularLocation>
</comment>
<name>A0A4R8HG03_9FIRM</name>
<feature type="binding site" evidence="8">
    <location>
        <begin position="36"/>
        <end position="43"/>
    </location>
    <ligand>
        <name>ATP</name>
        <dbReference type="ChEBI" id="CHEBI:30616"/>
    </ligand>
</feature>